<name>A0A432Y3S9_9GAMM</name>
<evidence type="ECO:0000313" key="3">
    <source>
        <dbReference type="Proteomes" id="UP000287649"/>
    </source>
</evidence>
<feature type="transmembrane region" description="Helical" evidence="1">
    <location>
        <begin position="12"/>
        <end position="32"/>
    </location>
</feature>
<feature type="transmembrane region" description="Helical" evidence="1">
    <location>
        <begin position="148"/>
        <end position="167"/>
    </location>
</feature>
<gene>
    <name evidence="2" type="ORF">CWI70_01885</name>
</gene>
<dbReference type="EMBL" id="PIPX01000001">
    <property type="protein sequence ID" value="RUO55561.1"/>
    <property type="molecule type" value="Genomic_DNA"/>
</dbReference>
<keyword evidence="3" id="KW-1185">Reference proteome</keyword>
<dbReference type="Proteomes" id="UP000287649">
    <property type="component" value="Unassembled WGS sequence"/>
</dbReference>
<reference evidence="3" key="1">
    <citation type="journal article" date="2018" name="Front. Microbiol.">
        <title>Genome-Based Analysis Reveals the Taxonomy and Diversity of the Family Idiomarinaceae.</title>
        <authorList>
            <person name="Liu Y."/>
            <person name="Lai Q."/>
            <person name="Shao Z."/>
        </authorList>
    </citation>
    <scope>NUCLEOTIDE SEQUENCE [LARGE SCALE GENOMIC DNA]</scope>
    <source>
        <strain evidence="3">PO-M2</strain>
    </source>
</reference>
<feature type="transmembrane region" description="Helical" evidence="1">
    <location>
        <begin position="205"/>
        <end position="224"/>
    </location>
</feature>
<feature type="transmembrane region" description="Helical" evidence="1">
    <location>
        <begin position="44"/>
        <end position="66"/>
    </location>
</feature>
<evidence type="ECO:0000313" key="2">
    <source>
        <dbReference type="EMBL" id="RUO55561.1"/>
    </source>
</evidence>
<proteinExistence type="predicted"/>
<organism evidence="2 3">
    <name type="scientific">Pseudidiomarina homiensis</name>
    <dbReference type="NCBI Taxonomy" id="364198"/>
    <lineage>
        <taxon>Bacteria</taxon>
        <taxon>Pseudomonadati</taxon>
        <taxon>Pseudomonadota</taxon>
        <taxon>Gammaproteobacteria</taxon>
        <taxon>Alteromonadales</taxon>
        <taxon>Idiomarinaceae</taxon>
        <taxon>Pseudidiomarina</taxon>
    </lineage>
</organism>
<keyword evidence="1" id="KW-0472">Membrane</keyword>
<feature type="transmembrane region" description="Helical" evidence="1">
    <location>
        <begin position="73"/>
        <end position="92"/>
    </location>
</feature>
<keyword evidence="1" id="KW-0812">Transmembrane</keyword>
<dbReference type="OrthoDB" id="822156at2"/>
<feature type="transmembrane region" description="Helical" evidence="1">
    <location>
        <begin position="112"/>
        <end position="136"/>
    </location>
</feature>
<accession>A0A432Y3S9</accession>
<sequence>MLFSSGKRSSFFIFISVFYLGIAIVGFFPSFLRGVDTGLTTIPWIIHLHALAMMGWLTLVILQAWLVRQGKMWWHYGFAVCGFMLVALVWLTGMGLSTNTLFFEVPDHVKPIIYKLFGLTIAAVAQILVFYLAAMIAVRFSVHTHKRLILFVSFSILDAAFFRMLWLPGITGAAGPIWPLHLYHLLILAPLVWFDVRTLGRLHSATLAGLLLVMVLKLASVWAWNSDQWLEWAAAIEMAIGEWWTPLY</sequence>
<comment type="caution">
    <text evidence="2">The sequence shown here is derived from an EMBL/GenBank/DDBJ whole genome shotgun (WGS) entry which is preliminary data.</text>
</comment>
<dbReference type="AlphaFoldDB" id="A0A432Y3S9"/>
<dbReference type="RefSeq" id="WP_126770049.1">
    <property type="nucleotide sequence ID" value="NZ_PIPX01000001.1"/>
</dbReference>
<feature type="transmembrane region" description="Helical" evidence="1">
    <location>
        <begin position="173"/>
        <end position="193"/>
    </location>
</feature>
<keyword evidence="1" id="KW-1133">Transmembrane helix</keyword>
<evidence type="ECO:0000256" key="1">
    <source>
        <dbReference type="SAM" id="Phobius"/>
    </source>
</evidence>
<protein>
    <submittedName>
        <fullName evidence="2">Uncharacterized protein</fullName>
    </submittedName>
</protein>